<dbReference type="AlphaFoldDB" id="A0A6J8EUJ3"/>
<gene>
    <name evidence="10" type="ORF">MCOR_56131</name>
</gene>
<name>A0A6J8EUJ3_MYTCO</name>
<feature type="domain" description="G-protein coupled receptors family 1 profile" evidence="9">
    <location>
        <begin position="77"/>
        <end position="279"/>
    </location>
</feature>
<dbReference type="OrthoDB" id="5975505at2759"/>
<feature type="transmembrane region" description="Helical" evidence="8">
    <location>
        <begin position="107"/>
        <end position="125"/>
    </location>
</feature>
<dbReference type="GO" id="GO:0004930">
    <property type="term" value="F:G protein-coupled receptor activity"/>
    <property type="evidence" value="ECO:0007669"/>
    <property type="project" value="UniProtKB-KW"/>
</dbReference>
<evidence type="ECO:0000256" key="1">
    <source>
        <dbReference type="ARBA" id="ARBA00004141"/>
    </source>
</evidence>
<keyword evidence="6" id="KW-0675">Receptor</keyword>
<evidence type="ECO:0000256" key="6">
    <source>
        <dbReference type="ARBA" id="ARBA00023170"/>
    </source>
</evidence>
<feature type="transmembrane region" description="Helical" evidence="8">
    <location>
        <begin position="262"/>
        <end position="282"/>
    </location>
</feature>
<sequence>MKTLRQFLCTSMTTEDSFHVPSLTPDDSIHVPSMTPDDSFQVPSMTPDDSFHVLSMTPDESFHVPAMKPDDSFHVPILSLTLIACDRFFGVVFAMKAHIIERKARHSIILVWLFAFAIASPLLVFRTLHQRQWKNHLEQWCDDEWPLVFKHMKYGQPVYHQPARKIYWTTLSVVLFLIPILVMACAYTRIIKTLWAAKTPGERVPKDITVQTRMKRKIVLTLMLIMIVFAVCWVPIQFTILYSEYKPEKHPELEQWYEQLSFFAHVLAFANSSINPMIYAGFNDNFKKGFKQMFGLYKKRYTSVSRLDDSSTTVVTSLSRGRVFKEESSFTLNGKTRDAWNGSAQACSKMAIYEELNNLVCSSSDNGM</sequence>
<keyword evidence="5 8" id="KW-0472">Membrane</keyword>
<dbReference type="Gene3D" id="1.20.1070.10">
    <property type="entry name" value="Rhodopsin 7-helix transmembrane proteins"/>
    <property type="match status" value="1"/>
</dbReference>
<dbReference type="PRINTS" id="PR00237">
    <property type="entry name" value="GPCRRHODOPSN"/>
</dbReference>
<dbReference type="PANTHER" id="PTHR45695:SF28">
    <property type="entry name" value="G-PROTEIN COUPLED RECEPTORS FAMILY 1 PROFILE DOMAIN-CONTAINING PROTEIN"/>
    <property type="match status" value="1"/>
</dbReference>
<accession>A0A6J8EUJ3</accession>
<keyword evidence="11" id="KW-1185">Reference proteome</keyword>
<dbReference type="PROSITE" id="PS50262">
    <property type="entry name" value="G_PROTEIN_RECEP_F1_2"/>
    <property type="match status" value="1"/>
</dbReference>
<evidence type="ECO:0000256" key="3">
    <source>
        <dbReference type="ARBA" id="ARBA00022989"/>
    </source>
</evidence>
<evidence type="ECO:0000256" key="5">
    <source>
        <dbReference type="ARBA" id="ARBA00023136"/>
    </source>
</evidence>
<evidence type="ECO:0000256" key="8">
    <source>
        <dbReference type="SAM" id="Phobius"/>
    </source>
</evidence>
<organism evidence="10 11">
    <name type="scientific">Mytilus coruscus</name>
    <name type="common">Sea mussel</name>
    <dbReference type="NCBI Taxonomy" id="42192"/>
    <lineage>
        <taxon>Eukaryota</taxon>
        <taxon>Metazoa</taxon>
        <taxon>Spiralia</taxon>
        <taxon>Lophotrochozoa</taxon>
        <taxon>Mollusca</taxon>
        <taxon>Bivalvia</taxon>
        <taxon>Autobranchia</taxon>
        <taxon>Pteriomorphia</taxon>
        <taxon>Mytilida</taxon>
        <taxon>Mytiloidea</taxon>
        <taxon>Mytilidae</taxon>
        <taxon>Mytilinae</taxon>
        <taxon>Mytilus</taxon>
    </lineage>
</organism>
<proteinExistence type="predicted"/>
<feature type="transmembrane region" description="Helical" evidence="8">
    <location>
        <begin position="73"/>
        <end position="95"/>
    </location>
</feature>
<dbReference type="GO" id="GO:0005886">
    <property type="term" value="C:plasma membrane"/>
    <property type="evidence" value="ECO:0007669"/>
    <property type="project" value="TreeGrafter"/>
</dbReference>
<protein>
    <submittedName>
        <fullName evidence="10">NPFFR2</fullName>
    </submittedName>
</protein>
<comment type="subcellular location">
    <subcellularLocation>
        <location evidence="1">Membrane</location>
        <topology evidence="1">Multi-pass membrane protein</topology>
    </subcellularLocation>
</comment>
<evidence type="ECO:0000256" key="7">
    <source>
        <dbReference type="ARBA" id="ARBA00023224"/>
    </source>
</evidence>
<dbReference type="InterPro" id="IPR017452">
    <property type="entry name" value="GPCR_Rhodpsn_7TM"/>
</dbReference>
<keyword evidence="2 8" id="KW-0812">Transmembrane</keyword>
<keyword evidence="4" id="KW-0297">G-protein coupled receptor</keyword>
<dbReference type="SUPFAM" id="SSF81321">
    <property type="entry name" value="Family A G protein-coupled receptor-like"/>
    <property type="match status" value="1"/>
</dbReference>
<dbReference type="Proteomes" id="UP000507470">
    <property type="component" value="Unassembled WGS sequence"/>
</dbReference>
<evidence type="ECO:0000313" key="11">
    <source>
        <dbReference type="Proteomes" id="UP000507470"/>
    </source>
</evidence>
<dbReference type="Pfam" id="PF00001">
    <property type="entry name" value="7tm_1"/>
    <property type="match status" value="1"/>
</dbReference>
<evidence type="ECO:0000256" key="2">
    <source>
        <dbReference type="ARBA" id="ARBA00022692"/>
    </source>
</evidence>
<dbReference type="PANTHER" id="PTHR45695">
    <property type="entry name" value="LEUCOKININ RECEPTOR-RELATED"/>
    <property type="match status" value="1"/>
</dbReference>
<keyword evidence="7" id="KW-0807">Transducer</keyword>
<feature type="transmembrane region" description="Helical" evidence="8">
    <location>
        <begin position="166"/>
        <end position="188"/>
    </location>
</feature>
<reference evidence="10 11" key="1">
    <citation type="submission" date="2020-06" db="EMBL/GenBank/DDBJ databases">
        <authorList>
            <person name="Li R."/>
            <person name="Bekaert M."/>
        </authorList>
    </citation>
    <scope>NUCLEOTIDE SEQUENCE [LARGE SCALE GENOMIC DNA]</scope>
    <source>
        <strain evidence="11">wild</strain>
    </source>
</reference>
<keyword evidence="3 8" id="KW-1133">Transmembrane helix</keyword>
<feature type="transmembrane region" description="Helical" evidence="8">
    <location>
        <begin position="218"/>
        <end position="242"/>
    </location>
</feature>
<dbReference type="EMBL" id="CACVKT020009964">
    <property type="protein sequence ID" value="CAC5424207.1"/>
    <property type="molecule type" value="Genomic_DNA"/>
</dbReference>
<evidence type="ECO:0000256" key="4">
    <source>
        <dbReference type="ARBA" id="ARBA00023040"/>
    </source>
</evidence>
<evidence type="ECO:0000313" key="10">
    <source>
        <dbReference type="EMBL" id="CAC5424207.1"/>
    </source>
</evidence>
<dbReference type="InterPro" id="IPR000276">
    <property type="entry name" value="GPCR_Rhodpsn"/>
</dbReference>
<evidence type="ECO:0000259" key="9">
    <source>
        <dbReference type="PROSITE" id="PS50262"/>
    </source>
</evidence>